<sequence length="62" mass="7040">MIASGLYKIVDGTMHLRNKKSAAHGRLEKDLELINLKPHHARLTFNAAHSLSMYILELMDQP</sequence>
<proteinExistence type="predicted"/>
<dbReference type="EMBL" id="UFTF01000001">
    <property type="protein sequence ID" value="SUV45469.1"/>
    <property type="molecule type" value="Genomic_DNA"/>
</dbReference>
<feature type="domain" description="Abortive infection protein-like C-terminal" evidence="1">
    <location>
        <begin position="2"/>
        <end position="57"/>
    </location>
</feature>
<evidence type="ECO:0000313" key="3">
    <source>
        <dbReference type="Proteomes" id="UP000254950"/>
    </source>
</evidence>
<dbReference type="Pfam" id="PF14355">
    <property type="entry name" value="Abi_C"/>
    <property type="match status" value="1"/>
</dbReference>
<evidence type="ECO:0000259" key="1">
    <source>
        <dbReference type="Pfam" id="PF14355"/>
    </source>
</evidence>
<protein>
    <recommendedName>
        <fullName evidence="1">Abortive infection protein-like C-terminal domain-containing protein</fullName>
    </recommendedName>
</protein>
<accession>A0A380ZER5</accession>
<organism evidence="2 3">
    <name type="scientific">Bartonella doshiae</name>
    <dbReference type="NCBI Taxonomy" id="33044"/>
    <lineage>
        <taxon>Bacteria</taxon>
        <taxon>Pseudomonadati</taxon>
        <taxon>Pseudomonadota</taxon>
        <taxon>Alphaproteobacteria</taxon>
        <taxon>Hyphomicrobiales</taxon>
        <taxon>Bartonellaceae</taxon>
        <taxon>Bartonella</taxon>
    </lineage>
</organism>
<reference evidence="2 3" key="1">
    <citation type="submission" date="2018-06" db="EMBL/GenBank/DDBJ databases">
        <authorList>
            <consortium name="Pathogen Informatics"/>
            <person name="Doyle S."/>
        </authorList>
    </citation>
    <scope>NUCLEOTIDE SEQUENCE [LARGE SCALE GENOMIC DNA]</scope>
    <source>
        <strain evidence="2 3">NCTC12862</strain>
    </source>
</reference>
<dbReference type="InterPro" id="IPR026001">
    <property type="entry name" value="Abi-like_C"/>
</dbReference>
<dbReference type="RefSeq" id="WP_004857232.1">
    <property type="nucleotide sequence ID" value="NZ_CACVBH010000014.1"/>
</dbReference>
<dbReference type="Proteomes" id="UP000254950">
    <property type="component" value="Unassembled WGS sequence"/>
</dbReference>
<name>A0A380ZER5_BARDO</name>
<gene>
    <name evidence="2" type="ORF">NCTC12862_01207</name>
</gene>
<evidence type="ECO:0000313" key="2">
    <source>
        <dbReference type="EMBL" id="SUV45469.1"/>
    </source>
</evidence>
<dbReference type="AlphaFoldDB" id="A0A380ZER5"/>